<reference evidence="5 6" key="1">
    <citation type="submission" date="2013-03" db="EMBL/GenBank/DDBJ databases">
        <title>The Genome Sequence of Phialophora europaea CBS 101466.</title>
        <authorList>
            <consortium name="The Broad Institute Genomics Platform"/>
            <person name="Cuomo C."/>
            <person name="de Hoog S."/>
            <person name="Gorbushina A."/>
            <person name="Walker B."/>
            <person name="Young S.K."/>
            <person name="Zeng Q."/>
            <person name="Gargeya S."/>
            <person name="Fitzgerald M."/>
            <person name="Haas B."/>
            <person name="Abouelleil A."/>
            <person name="Allen A.W."/>
            <person name="Alvarado L."/>
            <person name="Arachchi H.M."/>
            <person name="Berlin A.M."/>
            <person name="Chapman S.B."/>
            <person name="Gainer-Dewar J."/>
            <person name="Goldberg J."/>
            <person name="Griggs A."/>
            <person name="Gujja S."/>
            <person name="Hansen M."/>
            <person name="Howarth C."/>
            <person name="Imamovic A."/>
            <person name="Ireland A."/>
            <person name="Larimer J."/>
            <person name="McCowan C."/>
            <person name="Murphy C."/>
            <person name="Pearson M."/>
            <person name="Poon T.W."/>
            <person name="Priest M."/>
            <person name="Roberts A."/>
            <person name="Saif S."/>
            <person name="Shea T."/>
            <person name="Sisk P."/>
            <person name="Sykes S."/>
            <person name="Wortman J."/>
            <person name="Nusbaum C."/>
            <person name="Birren B."/>
        </authorList>
    </citation>
    <scope>NUCLEOTIDE SEQUENCE [LARGE SCALE GENOMIC DNA]</scope>
    <source>
        <strain evidence="5 6">CBS 101466</strain>
    </source>
</reference>
<dbReference type="GO" id="GO:0071949">
    <property type="term" value="F:FAD binding"/>
    <property type="evidence" value="ECO:0007669"/>
    <property type="project" value="InterPro"/>
</dbReference>
<dbReference type="RefSeq" id="XP_008711958.1">
    <property type="nucleotide sequence ID" value="XM_008713736.1"/>
</dbReference>
<feature type="domain" description="FAD-binding" evidence="4">
    <location>
        <begin position="9"/>
        <end position="355"/>
    </location>
</feature>
<dbReference type="InParanoid" id="W2SET3"/>
<keyword evidence="2" id="KW-0274">FAD</keyword>
<keyword evidence="1" id="KW-0285">Flavoprotein</keyword>
<dbReference type="GO" id="GO:0044550">
    <property type="term" value="P:secondary metabolite biosynthetic process"/>
    <property type="evidence" value="ECO:0007669"/>
    <property type="project" value="TreeGrafter"/>
</dbReference>
<gene>
    <name evidence="5" type="ORF">HMPREF1541_01438</name>
</gene>
<dbReference type="eggNOG" id="KOG2614">
    <property type="taxonomic scope" value="Eukaryota"/>
</dbReference>
<dbReference type="InterPro" id="IPR002938">
    <property type="entry name" value="FAD-bd"/>
</dbReference>
<evidence type="ECO:0000313" key="5">
    <source>
        <dbReference type="EMBL" id="ETN47246.1"/>
    </source>
</evidence>
<dbReference type="SUPFAM" id="SSF51905">
    <property type="entry name" value="FAD/NAD(P)-binding domain"/>
    <property type="match status" value="1"/>
</dbReference>
<dbReference type="PANTHER" id="PTHR46720">
    <property type="entry name" value="HYDROXYLASE, PUTATIVE (AFU_ORTHOLOGUE AFUA_3G01460)-RELATED"/>
    <property type="match status" value="1"/>
</dbReference>
<dbReference type="VEuPathDB" id="FungiDB:HMPREF1541_01438"/>
<keyword evidence="6" id="KW-1185">Reference proteome</keyword>
<dbReference type="GeneID" id="19968777"/>
<evidence type="ECO:0000259" key="4">
    <source>
        <dbReference type="Pfam" id="PF01494"/>
    </source>
</evidence>
<evidence type="ECO:0000256" key="1">
    <source>
        <dbReference type="ARBA" id="ARBA00022630"/>
    </source>
</evidence>
<accession>W2SET3</accession>
<dbReference type="SUPFAM" id="SSF54373">
    <property type="entry name" value="FAD-linked reductases, C-terminal domain"/>
    <property type="match status" value="1"/>
</dbReference>
<dbReference type="Gene3D" id="3.50.50.60">
    <property type="entry name" value="FAD/NAD(P)-binding domain"/>
    <property type="match status" value="1"/>
</dbReference>
<dbReference type="FunFam" id="3.50.50.60:FF:000153">
    <property type="entry name" value="Salicylate hydroxylase, putative"/>
    <property type="match status" value="1"/>
</dbReference>
<sequence length="443" mass="48119">MSPPRKSFEIAIVGGGIAGLTLAIALRNRDVAVKIYEQAPRFGEIGAGVSFTANAIQAMDICGPGVYQAFDKVATRNGWTSKSKVWFDYLDGTKSETSVDGKPIHQKPEFVIKSEIGQNGVHRAHFLDELVKLVPADIAAFGKKLISLDDSQSAKGGKLIMNFEDGTAAEADAVVGCDGIKSRVRAAMFGDDHPATRPVYTHKYAYRALVPIDKAVEVLGEENAKNACMHMGPGAHVLTFLVQHGEFMNVVAFKTNPDDWPDYTRLTRPAKREDALRDFGDFGPSIIALLKLAKPELDCWAIFDLHDNPVPSVNKGRILLAGDAAHATSPHKGSGAGLAIEDSAVLAELLADEKVTSAADLDTVFTTFNKLRKERGQWLVKASRRAGDLYEWRAENVGKNFENIEEEINRSNAVISQVNVREMCNEATEALASALGSQQKAQL</sequence>
<dbReference type="EMBL" id="KB822711">
    <property type="protein sequence ID" value="ETN47246.1"/>
    <property type="molecule type" value="Genomic_DNA"/>
</dbReference>
<dbReference type="Pfam" id="PF01494">
    <property type="entry name" value="FAD_binding_3"/>
    <property type="match status" value="1"/>
</dbReference>
<evidence type="ECO:0000256" key="2">
    <source>
        <dbReference type="ARBA" id="ARBA00022827"/>
    </source>
</evidence>
<proteinExistence type="predicted"/>
<dbReference type="InterPro" id="IPR036188">
    <property type="entry name" value="FAD/NAD-bd_sf"/>
</dbReference>
<dbReference type="PANTHER" id="PTHR46720:SF3">
    <property type="entry name" value="FAD-BINDING DOMAIN-CONTAINING PROTEIN-RELATED"/>
    <property type="match status" value="1"/>
</dbReference>
<dbReference type="HOGENOM" id="CLU_009665_6_3_1"/>
<keyword evidence="3" id="KW-0560">Oxidoreductase</keyword>
<dbReference type="InterPro" id="IPR051104">
    <property type="entry name" value="FAD_monoxygenase"/>
</dbReference>
<dbReference type="OrthoDB" id="417877at2759"/>
<protein>
    <recommendedName>
        <fullName evidence="4">FAD-binding domain-containing protein</fullName>
    </recommendedName>
</protein>
<dbReference type="AlphaFoldDB" id="W2SET3"/>
<dbReference type="PRINTS" id="PR00420">
    <property type="entry name" value="RNGMNOXGNASE"/>
</dbReference>
<organism evidence="5 6">
    <name type="scientific">Cyphellophora europaea (strain CBS 101466)</name>
    <name type="common">Phialophora europaea</name>
    <dbReference type="NCBI Taxonomy" id="1220924"/>
    <lineage>
        <taxon>Eukaryota</taxon>
        <taxon>Fungi</taxon>
        <taxon>Dikarya</taxon>
        <taxon>Ascomycota</taxon>
        <taxon>Pezizomycotina</taxon>
        <taxon>Eurotiomycetes</taxon>
        <taxon>Chaetothyriomycetidae</taxon>
        <taxon>Chaetothyriales</taxon>
        <taxon>Cyphellophoraceae</taxon>
        <taxon>Cyphellophora</taxon>
    </lineage>
</organism>
<evidence type="ECO:0000256" key="3">
    <source>
        <dbReference type="ARBA" id="ARBA00023002"/>
    </source>
</evidence>
<dbReference type="Proteomes" id="UP000030752">
    <property type="component" value="Unassembled WGS sequence"/>
</dbReference>
<name>W2SET3_CYPE1</name>
<dbReference type="STRING" id="1220924.W2SET3"/>
<evidence type="ECO:0000313" key="6">
    <source>
        <dbReference type="Proteomes" id="UP000030752"/>
    </source>
</evidence>
<dbReference type="GO" id="GO:0016491">
    <property type="term" value="F:oxidoreductase activity"/>
    <property type="evidence" value="ECO:0007669"/>
    <property type="project" value="UniProtKB-KW"/>
</dbReference>